<feature type="region of interest" description="Disordered" evidence="2">
    <location>
        <begin position="424"/>
        <end position="459"/>
    </location>
</feature>
<evidence type="ECO:0000256" key="1">
    <source>
        <dbReference type="SAM" id="Coils"/>
    </source>
</evidence>
<evidence type="ECO:0000313" key="4">
    <source>
        <dbReference type="Proteomes" id="UP000016923"/>
    </source>
</evidence>
<feature type="region of interest" description="Disordered" evidence="2">
    <location>
        <begin position="632"/>
        <end position="669"/>
    </location>
</feature>
<dbReference type="eggNOG" id="ENOG502RKXC">
    <property type="taxonomic scope" value="Eukaryota"/>
</dbReference>
<dbReference type="Proteomes" id="UP000016923">
    <property type="component" value="Unassembled WGS sequence"/>
</dbReference>
<keyword evidence="1" id="KW-0175">Coiled coil</keyword>
<sequence length="669" mass="73292">MSHSHPHPFTITHSLSSPPIDLFFYSSTSPGYTFLSNLLTQKSSSMSSDTDGANGGSALPNTTSGGNSTTANGLPSPPSSPMDSKLPPSPPLSSVSLFYNTTAEPEPVDVDRLIESLNFLVRHNKTVSSLRSVSERCKAACKERDSLMRSTVRLQTENVALAEQVEKQKAKVQSVKTKTLETIKKATDKVTGLENDVQTKQASLDERNEELTKCKKDLAELEKKLNEARARGEVHKRAESAAVEAQSSLKKDMEKLQVSFAEDKDKFQKGTVELEEMRAYYFPTKTMAPAEIGRLLDGIFDSAYNVVYACFSQDLSEDHFAKSEPGQDKTAATATRAWDKFTSRIQDGLPGISLPASNTPAAKTMRIVAVMRFLGLLATTELFQPVYICDQGEDFSNILARVKDPKLAEAARRVLLQVLATTRDVDGDEDEDDADDDDDEESDVEEEGDGDEEKPLSKVRADSVVQEVLEVVGGLLSPPQKKSFCTELFQWSYETARIWEDTLQPLEQRIIARALPEIVDDDSSLWSALVYPSSPPSASRTASFSGQRPPAARRGSMSVGSPPSLLARPMLPPPKAVATATAATAVSTVELADVSIDIWPVFTLADEKETVVKRGLVVTKKQVAPALEEIQHTQSPRRMHRQLRRASSMVRSPRRQSTAPAFLDISPAN</sequence>
<dbReference type="OrthoDB" id="5421041at2759"/>
<evidence type="ECO:0000313" key="3">
    <source>
        <dbReference type="EMBL" id="EPE05989.1"/>
    </source>
</evidence>
<dbReference type="STRING" id="1262450.S3BXK5"/>
<feature type="region of interest" description="Disordered" evidence="2">
    <location>
        <begin position="532"/>
        <end position="567"/>
    </location>
</feature>
<reference evidence="3 4" key="1">
    <citation type="journal article" date="2013" name="BMC Genomics">
        <title>The genome and transcriptome of the pine saprophyte Ophiostoma piceae, and a comparison with the bark beetle-associated pine pathogen Grosmannia clavigera.</title>
        <authorList>
            <person name="Haridas S."/>
            <person name="Wang Y."/>
            <person name="Lim L."/>
            <person name="Massoumi Alamouti S."/>
            <person name="Jackman S."/>
            <person name="Docking R."/>
            <person name="Robertson G."/>
            <person name="Birol I."/>
            <person name="Bohlmann J."/>
            <person name="Breuil C."/>
        </authorList>
    </citation>
    <scope>NUCLEOTIDE SEQUENCE [LARGE SCALE GENOMIC DNA]</scope>
    <source>
        <strain evidence="3 4">UAMH 11346</strain>
    </source>
</reference>
<feature type="compositionally biased region" description="Low complexity" evidence="2">
    <location>
        <begin position="61"/>
        <end position="70"/>
    </location>
</feature>
<organism evidence="3 4">
    <name type="scientific">Ophiostoma piceae (strain UAMH 11346)</name>
    <name type="common">Sap stain fungus</name>
    <dbReference type="NCBI Taxonomy" id="1262450"/>
    <lineage>
        <taxon>Eukaryota</taxon>
        <taxon>Fungi</taxon>
        <taxon>Dikarya</taxon>
        <taxon>Ascomycota</taxon>
        <taxon>Pezizomycotina</taxon>
        <taxon>Sordariomycetes</taxon>
        <taxon>Sordariomycetidae</taxon>
        <taxon>Ophiostomatales</taxon>
        <taxon>Ophiostomataceae</taxon>
        <taxon>Ophiostoma</taxon>
    </lineage>
</organism>
<proteinExistence type="predicted"/>
<gene>
    <name evidence="3" type="ORF">F503_02818</name>
</gene>
<protein>
    <submittedName>
        <fullName evidence="3">Mei5 protein</fullName>
    </submittedName>
</protein>
<feature type="compositionally biased region" description="Basic residues" evidence="2">
    <location>
        <begin position="635"/>
        <end position="644"/>
    </location>
</feature>
<feature type="coiled-coil region" evidence="1">
    <location>
        <begin position="183"/>
        <end position="238"/>
    </location>
</feature>
<evidence type="ECO:0000256" key="2">
    <source>
        <dbReference type="SAM" id="MobiDB-lite"/>
    </source>
</evidence>
<name>S3BXK5_OPHP1</name>
<feature type="region of interest" description="Disordered" evidence="2">
    <location>
        <begin position="43"/>
        <end position="90"/>
    </location>
</feature>
<feature type="compositionally biased region" description="Low complexity" evidence="2">
    <location>
        <begin position="536"/>
        <end position="545"/>
    </location>
</feature>
<dbReference type="EMBL" id="KE148154">
    <property type="protein sequence ID" value="EPE05989.1"/>
    <property type="molecule type" value="Genomic_DNA"/>
</dbReference>
<feature type="compositionally biased region" description="Acidic residues" evidence="2">
    <location>
        <begin position="426"/>
        <end position="452"/>
    </location>
</feature>
<dbReference type="VEuPathDB" id="FungiDB:F503_02818"/>
<accession>S3BXK5</accession>
<keyword evidence="4" id="KW-1185">Reference proteome</keyword>
<dbReference type="AlphaFoldDB" id="S3BXK5"/>
<feature type="compositionally biased region" description="Low complexity" evidence="2">
    <location>
        <begin position="81"/>
        <end position="90"/>
    </location>
</feature>
<dbReference type="HOGENOM" id="CLU_410539_0_0_1"/>